<feature type="transmembrane region" description="Helical" evidence="2">
    <location>
        <begin position="147"/>
        <end position="175"/>
    </location>
</feature>
<keyword evidence="2" id="KW-0472">Membrane</keyword>
<evidence type="ECO:0000256" key="2">
    <source>
        <dbReference type="SAM" id="Phobius"/>
    </source>
</evidence>
<dbReference type="PANTHER" id="PTHR33825">
    <property type="entry name" value="CHITINASE-LIKE PROTEIN"/>
    <property type="match status" value="1"/>
</dbReference>
<reference evidence="3 4" key="1">
    <citation type="submission" date="2018-06" db="EMBL/GenBank/DDBJ databases">
        <title>The Genome of Cuscuta australis (Dodder) Provides Insight into the Evolution of Plant Parasitism.</title>
        <authorList>
            <person name="Liu H."/>
        </authorList>
    </citation>
    <scope>NUCLEOTIDE SEQUENCE [LARGE SCALE GENOMIC DNA]</scope>
    <source>
        <strain evidence="4">cv. Yunnan</strain>
        <tissue evidence="3">Vines</tissue>
    </source>
</reference>
<evidence type="ECO:0000313" key="4">
    <source>
        <dbReference type="Proteomes" id="UP000249390"/>
    </source>
</evidence>
<keyword evidence="4" id="KW-1185">Reference proteome</keyword>
<dbReference type="AlphaFoldDB" id="A0A328DDQ7"/>
<evidence type="ECO:0000313" key="3">
    <source>
        <dbReference type="EMBL" id="RAL43684.1"/>
    </source>
</evidence>
<feature type="compositionally biased region" description="Polar residues" evidence="1">
    <location>
        <begin position="103"/>
        <end position="112"/>
    </location>
</feature>
<dbReference type="EMBL" id="NQVE01000152">
    <property type="protein sequence ID" value="RAL43684.1"/>
    <property type="molecule type" value="Genomic_DNA"/>
</dbReference>
<accession>A0A328DDQ7</accession>
<comment type="caution">
    <text evidence="3">The sequence shown here is derived from an EMBL/GenBank/DDBJ whole genome shotgun (WGS) entry which is preliminary data.</text>
</comment>
<gene>
    <name evidence="3" type="ORF">DM860_014185</name>
</gene>
<dbReference type="PANTHER" id="PTHR33825:SF14">
    <property type="entry name" value="CHITINASE-LIKE PROTEIN"/>
    <property type="match status" value="1"/>
</dbReference>
<feature type="region of interest" description="Disordered" evidence="1">
    <location>
        <begin position="85"/>
        <end position="124"/>
    </location>
</feature>
<evidence type="ECO:0008006" key="5">
    <source>
        <dbReference type="Google" id="ProtNLM"/>
    </source>
</evidence>
<proteinExistence type="predicted"/>
<keyword evidence="2" id="KW-1133">Transmembrane helix</keyword>
<name>A0A328DDQ7_9ASTE</name>
<keyword evidence="2" id="KW-0812">Transmembrane</keyword>
<protein>
    <recommendedName>
        <fullName evidence="5">Transmembrane protein</fullName>
    </recommendedName>
</protein>
<sequence length="307" mass="32544">MDKTVFLDPFNLPLESKRRKRVLSLDGGVVMKLLIAGLSSPATYSGPIFANPSIPPSSYSIHSSSSSSSFLRQLSSSRPSLFTASISRSKPSPTALGVEVKASSHQHSSNAGVSPMSEDDSVNAQVGSPRVSPTFISIPKLTLSDRAFFLLSFIAVTTSMAFTSLAFAAVPTLFAMRRAAISLSKLADTARDELPSTVAVLRLSGMEISDLSLELTDLSKEISDGVTKSAQAVQAAEAGVRRLGSLARQQTMSMIEERANLPAISMKPVVARAAKKTSQAVGQASKALMNMISRGDSDDDSIKDEED</sequence>
<dbReference type="Proteomes" id="UP000249390">
    <property type="component" value="Unassembled WGS sequence"/>
</dbReference>
<evidence type="ECO:0000256" key="1">
    <source>
        <dbReference type="SAM" id="MobiDB-lite"/>
    </source>
</evidence>
<organism evidence="3 4">
    <name type="scientific">Cuscuta australis</name>
    <dbReference type="NCBI Taxonomy" id="267555"/>
    <lineage>
        <taxon>Eukaryota</taxon>
        <taxon>Viridiplantae</taxon>
        <taxon>Streptophyta</taxon>
        <taxon>Embryophyta</taxon>
        <taxon>Tracheophyta</taxon>
        <taxon>Spermatophyta</taxon>
        <taxon>Magnoliopsida</taxon>
        <taxon>eudicotyledons</taxon>
        <taxon>Gunneridae</taxon>
        <taxon>Pentapetalae</taxon>
        <taxon>asterids</taxon>
        <taxon>lamiids</taxon>
        <taxon>Solanales</taxon>
        <taxon>Convolvulaceae</taxon>
        <taxon>Cuscuteae</taxon>
        <taxon>Cuscuta</taxon>
        <taxon>Cuscuta subgen. Grammica</taxon>
        <taxon>Cuscuta sect. Cleistogrammica</taxon>
    </lineage>
</organism>